<dbReference type="Pfam" id="PF13424">
    <property type="entry name" value="TPR_12"/>
    <property type="match status" value="3"/>
</dbReference>
<evidence type="ECO:0000256" key="1">
    <source>
        <dbReference type="PROSITE-ProRule" id="PRU00339"/>
    </source>
</evidence>
<dbReference type="eggNOG" id="COG0457">
    <property type="taxonomic scope" value="Bacteria"/>
</dbReference>
<dbReference type="AlphaFoldDB" id="A1ZQL4"/>
<name>A1ZQL4_MICM2</name>
<dbReference type="eggNOG" id="COG2771">
    <property type="taxonomic scope" value="Bacteria"/>
</dbReference>
<proteinExistence type="predicted"/>
<evidence type="ECO:0000256" key="3">
    <source>
        <dbReference type="SAM" id="Phobius"/>
    </source>
</evidence>
<dbReference type="InterPro" id="IPR011990">
    <property type="entry name" value="TPR-like_helical_dom_sf"/>
</dbReference>
<feature type="chain" id="PRO_5002642127" evidence="4">
    <location>
        <begin position="23"/>
        <end position="662"/>
    </location>
</feature>
<keyword evidence="3" id="KW-0812">Transmembrane</keyword>
<dbReference type="InterPro" id="IPR016032">
    <property type="entry name" value="Sig_transdc_resp-reg_C-effctor"/>
</dbReference>
<evidence type="ECO:0000313" key="5">
    <source>
        <dbReference type="EMBL" id="EAY27386.1"/>
    </source>
</evidence>
<keyword evidence="3" id="KW-1133">Transmembrane helix</keyword>
<dbReference type="EMBL" id="AAWS01000024">
    <property type="protein sequence ID" value="EAY27386.1"/>
    <property type="molecule type" value="Genomic_DNA"/>
</dbReference>
<dbReference type="SUPFAM" id="SSF48452">
    <property type="entry name" value="TPR-like"/>
    <property type="match status" value="3"/>
</dbReference>
<keyword evidence="1" id="KW-0802">TPR repeat</keyword>
<feature type="repeat" description="TPR" evidence="1">
    <location>
        <begin position="246"/>
        <end position="279"/>
    </location>
</feature>
<feature type="repeat" description="TPR" evidence="1">
    <location>
        <begin position="126"/>
        <end position="159"/>
    </location>
</feature>
<feature type="coiled-coil region" evidence="2">
    <location>
        <begin position="475"/>
        <end position="514"/>
    </location>
</feature>
<dbReference type="PANTHER" id="PTHR10098">
    <property type="entry name" value="RAPSYN-RELATED"/>
    <property type="match status" value="1"/>
</dbReference>
<dbReference type="PROSITE" id="PS50293">
    <property type="entry name" value="TPR_REGION"/>
    <property type="match status" value="1"/>
</dbReference>
<evidence type="ECO:0000313" key="6">
    <source>
        <dbReference type="Proteomes" id="UP000004095"/>
    </source>
</evidence>
<feature type="repeat" description="TPR" evidence="1">
    <location>
        <begin position="326"/>
        <end position="359"/>
    </location>
</feature>
<dbReference type="OrthoDB" id="1090267at2"/>
<comment type="caution">
    <text evidence="5">The sequence shown here is derived from an EMBL/GenBank/DDBJ whole genome shotgun (WGS) entry which is preliminary data.</text>
</comment>
<dbReference type="Proteomes" id="UP000004095">
    <property type="component" value="Unassembled WGS sequence"/>
</dbReference>
<reference evidence="5 6" key="1">
    <citation type="submission" date="2007-01" db="EMBL/GenBank/DDBJ databases">
        <authorList>
            <person name="Haygood M."/>
            <person name="Podell S."/>
            <person name="Anderson C."/>
            <person name="Hopkinson B."/>
            <person name="Roe K."/>
            <person name="Barbeau K."/>
            <person name="Gaasterland T."/>
            <person name="Ferriera S."/>
            <person name="Johnson J."/>
            <person name="Kravitz S."/>
            <person name="Beeson K."/>
            <person name="Sutton G."/>
            <person name="Rogers Y.-H."/>
            <person name="Friedman R."/>
            <person name="Frazier M."/>
            <person name="Venter J.C."/>
        </authorList>
    </citation>
    <scope>NUCLEOTIDE SEQUENCE [LARGE SCALE GENOMIC DNA]</scope>
    <source>
        <strain evidence="5 6">ATCC 23134</strain>
    </source>
</reference>
<dbReference type="Gene3D" id="1.25.40.10">
    <property type="entry name" value="Tetratricopeptide repeat domain"/>
    <property type="match status" value="2"/>
</dbReference>
<keyword evidence="3" id="KW-0472">Membrane</keyword>
<feature type="signal peptide" evidence="4">
    <location>
        <begin position="1"/>
        <end position="22"/>
    </location>
</feature>
<dbReference type="GO" id="GO:0003677">
    <property type="term" value="F:DNA binding"/>
    <property type="evidence" value="ECO:0007669"/>
    <property type="project" value="InterPro"/>
</dbReference>
<evidence type="ECO:0000256" key="4">
    <source>
        <dbReference type="SAM" id="SignalP"/>
    </source>
</evidence>
<accession>A1ZQL4</accession>
<dbReference type="RefSeq" id="WP_002699781.1">
    <property type="nucleotide sequence ID" value="NZ_AAWS01000024.1"/>
</dbReference>
<dbReference type="GO" id="GO:0006355">
    <property type="term" value="P:regulation of DNA-templated transcription"/>
    <property type="evidence" value="ECO:0007669"/>
    <property type="project" value="InterPro"/>
</dbReference>
<organism evidence="5 6">
    <name type="scientific">Microscilla marina ATCC 23134</name>
    <dbReference type="NCBI Taxonomy" id="313606"/>
    <lineage>
        <taxon>Bacteria</taxon>
        <taxon>Pseudomonadati</taxon>
        <taxon>Bacteroidota</taxon>
        <taxon>Cytophagia</taxon>
        <taxon>Cytophagales</taxon>
        <taxon>Microscillaceae</taxon>
        <taxon>Microscilla</taxon>
    </lineage>
</organism>
<dbReference type="Pfam" id="PF13374">
    <property type="entry name" value="TPR_10"/>
    <property type="match status" value="1"/>
</dbReference>
<dbReference type="PROSITE" id="PS50005">
    <property type="entry name" value="TPR"/>
    <property type="match status" value="4"/>
</dbReference>
<feature type="transmembrane region" description="Helical" evidence="3">
    <location>
        <begin position="444"/>
        <end position="464"/>
    </location>
</feature>
<keyword evidence="6" id="KW-1185">Reference proteome</keyword>
<evidence type="ECO:0000256" key="2">
    <source>
        <dbReference type="SAM" id="Coils"/>
    </source>
</evidence>
<dbReference type="SMART" id="SM00028">
    <property type="entry name" value="TPR"/>
    <property type="match status" value="7"/>
</dbReference>
<dbReference type="InterPro" id="IPR019734">
    <property type="entry name" value="TPR_rpt"/>
</dbReference>
<keyword evidence="4" id="KW-0732">Signal</keyword>
<feature type="repeat" description="TPR" evidence="1">
    <location>
        <begin position="166"/>
        <end position="199"/>
    </location>
</feature>
<gene>
    <name evidence="5" type="ORF">M23134_08338</name>
</gene>
<keyword evidence="2" id="KW-0175">Coiled coil</keyword>
<dbReference type="SUPFAM" id="SSF46894">
    <property type="entry name" value="C-terminal effector domain of the bipartite response regulators"/>
    <property type="match status" value="1"/>
</dbReference>
<protein>
    <submittedName>
        <fullName evidence="5">Tetratricopeptide repeat domain protein</fullName>
    </submittedName>
</protein>
<sequence>MVSFHQFCMICMIICSSFWAKAQTRFSKIDSLNMELKKSASPHKKVAAYNQMAKVYAKQRDSSQTVFYVQKALQLARQNNYRKGTIDAHYWLAKLYLSLFYDSLAKVTLFKALFSAEQLQDTTEISNIYNTLGGVYKKQGHYAQALKSYQKALQLDTKLNNYSGMAVSYNNMANVYSEQGNFPMSLSHYLKALRIRERLNQEKNVGTVCNNIGLLYIDQMNYTQAEAYFRRSLEIGKKLKQKKRVASVYNHLGMLYKIQKDYPTAFRYYQQSLSIYRKLNNQYGVARLLHNIGCYYYKLKKYNVAHSQLTKALNIRRKLKSKMGMASTEMMIGKAYYGLKEYTKAVTYLDKAMKVFQETGYLDKIVASAGTLKEVYKAQGDYQKAYQVFEIYHQAKDSIINKEEVQKITRIESAFRFQQQQDSLKRQQQQKLNTLEIKRRTTRAWLYTLLLGVVGLLLGVGSLLSRQKHRYKQNAQVLELKAIQQQLLNEQLQRKEIEGQILKEQLQVDQEEQQKVRHHIEEKDHELTKQALYHIRHEQGLELTLREIRELIKTTKEVVVSNRLKEVVKRIKKELSRGESWENFTHTFEMAHPNFYKRLKQQFPDLTEYDLKLCALLRLGFESRELASILNITLDSAKKARFRLRKKMKISDQDLSDFMRNV</sequence>